<dbReference type="SMART" id="SM00409">
    <property type="entry name" value="IG"/>
    <property type="match status" value="3"/>
</dbReference>
<dbReference type="PANTHER" id="PTHR13771:SF4">
    <property type="entry name" value="CELL ADHESION MOLECULE TCAM-1"/>
    <property type="match status" value="1"/>
</dbReference>
<keyword evidence="19" id="KW-1185">Reference proteome</keyword>
<dbReference type="InterPro" id="IPR048679">
    <property type="entry name" value="ICAM1_3_5_D2"/>
</dbReference>
<dbReference type="InterPro" id="IPR003599">
    <property type="entry name" value="Ig_sub"/>
</dbReference>
<dbReference type="GeneTree" id="ENSGT00940000163726"/>
<dbReference type="GO" id="GO:0007159">
    <property type="term" value="P:leukocyte cell-cell adhesion"/>
    <property type="evidence" value="ECO:0007669"/>
    <property type="project" value="UniProtKB-ARBA"/>
</dbReference>
<dbReference type="AlphaFoldDB" id="A0A8C8VSY6"/>
<evidence type="ECO:0000256" key="5">
    <source>
        <dbReference type="ARBA" id="ARBA00022737"/>
    </source>
</evidence>
<dbReference type="Gene3D" id="2.60.40.10">
    <property type="entry name" value="Immunoglobulins"/>
    <property type="match status" value="5"/>
</dbReference>
<feature type="transmembrane region" description="Helical" evidence="15">
    <location>
        <begin position="489"/>
        <end position="510"/>
    </location>
</feature>
<dbReference type="FunFam" id="2.60.40.10:FF:000338">
    <property type="entry name" value="intercellular adhesion molecule 5"/>
    <property type="match status" value="1"/>
</dbReference>
<evidence type="ECO:0000256" key="15">
    <source>
        <dbReference type="SAM" id="Phobius"/>
    </source>
</evidence>
<dbReference type="InterPro" id="IPR013768">
    <property type="entry name" value="ICAM_N"/>
</dbReference>
<evidence type="ECO:0000256" key="16">
    <source>
        <dbReference type="SAM" id="SignalP"/>
    </source>
</evidence>
<evidence type="ECO:0000256" key="12">
    <source>
        <dbReference type="ARBA" id="ARBA00037418"/>
    </source>
</evidence>
<dbReference type="FunFam" id="2.60.40.10:FF:000194">
    <property type="entry name" value="Intercellular adhesion molecule 1"/>
    <property type="match status" value="1"/>
</dbReference>
<evidence type="ECO:0000256" key="2">
    <source>
        <dbReference type="ARBA" id="ARBA00005925"/>
    </source>
</evidence>
<evidence type="ECO:0000256" key="13">
    <source>
        <dbReference type="ARBA" id="ARBA00038746"/>
    </source>
</evidence>
<dbReference type="Proteomes" id="UP000694547">
    <property type="component" value="Chromosome 8"/>
</dbReference>
<name>A0A8C8VSY6_PERMB</name>
<dbReference type="GO" id="GO:0050900">
    <property type="term" value="P:leukocyte migration"/>
    <property type="evidence" value="ECO:0007669"/>
    <property type="project" value="UniProtKB-ARBA"/>
</dbReference>
<keyword evidence="11" id="KW-0393">Immunoglobulin domain</keyword>
<evidence type="ECO:0000256" key="11">
    <source>
        <dbReference type="ARBA" id="ARBA00023319"/>
    </source>
</evidence>
<evidence type="ECO:0000313" key="18">
    <source>
        <dbReference type="Ensembl" id="ENSPEMP00000004982.2"/>
    </source>
</evidence>
<feature type="domain" description="Immunoglobulin" evidence="17">
    <location>
        <begin position="408"/>
        <end position="478"/>
    </location>
</feature>
<dbReference type="Pfam" id="PF03921">
    <property type="entry name" value="ICAM_N"/>
    <property type="match status" value="1"/>
</dbReference>
<dbReference type="PRINTS" id="PR01472">
    <property type="entry name" value="ICAMVCAM1"/>
</dbReference>
<dbReference type="GO" id="GO:0006955">
    <property type="term" value="P:immune response"/>
    <property type="evidence" value="ECO:0007669"/>
    <property type="project" value="UniProtKB-ARBA"/>
</dbReference>
<keyword evidence="8 15" id="KW-0472">Membrane</keyword>
<comment type="similarity">
    <text evidence="2">Belongs to the immunoglobulin superfamily. ICAM family.</text>
</comment>
<evidence type="ECO:0000256" key="3">
    <source>
        <dbReference type="ARBA" id="ARBA00022692"/>
    </source>
</evidence>
<keyword evidence="4 16" id="KW-0732">Signal</keyword>
<feature type="domain" description="Immunoglobulin" evidence="17">
    <location>
        <begin position="316"/>
        <end position="397"/>
    </location>
</feature>
<comment type="subcellular location">
    <subcellularLocation>
        <location evidence="1">Membrane</location>
        <topology evidence="1">Single-pass type I membrane protein</topology>
    </subcellularLocation>
</comment>
<dbReference type="GO" id="GO:0002252">
    <property type="term" value="P:immune effector process"/>
    <property type="evidence" value="ECO:0007669"/>
    <property type="project" value="UniProtKB-ARBA"/>
</dbReference>
<dbReference type="GO" id="GO:0005178">
    <property type="term" value="F:integrin binding"/>
    <property type="evidence" value="ECO:0007669"/>
    <property type="project" value="InterPro"/>
</dbReference>
<dbReference type="PANTHER" id="PTHR13771">
    <property type="entry name" value="INTERCELLULAR ADHESION MOLECULE"/>
    <property type="match status" value="1"/>
</dbReference>
<reference evidence="18" key="3">
    <citation type="submission" date="2025-09" db="UniProtKB">
        <authorList>
            <consortium name="Ensembl"/>
        </authorList>
    </citation>
    <scope>IDENTIFICATION</scope>
</reference>
<evidence type="ECO:0000256" key="4">
    <source>
        <dbReference type="ARBA" id="ARBA00022729"/>
    </source>
</evidence>
<evidence type="ECO:0000256" key="10">
    <source>
        <dbReference type="ARBA" id="ARBA00023180"/>
    </source>
</evidence>
<evidence type="ECO:0000256" key="6">
    <source>
        <dbReference type="ARBA" id="ARBA00022889"/>
    </source>
</evidence>
<evidence type="ECO:0000313" key="19">
    <source>
        <dbReference type="Proteomes" id="UP000694547"/>
    </source>
</evidence>
<dbReference type="Ensembl" id="ENSPEMT00000008878.2">
    <property type="protein sequence ID" value="ENSPEMP00000004982.2"/>
    <property type="gene ID" value="ENSPEMG00000007448.2"/>
</dbReference>
<keyword evidence="10" id="KW-0325">Glycoprotein</keyword>
<dbReference type="GO" id="GO:0005886">
    <property type="term" value="C:plasma membrane"/>
    <property type="evidence" value="ECO:0007669"/>
    <property type="project" value="TreeGrafter"/>
</dbReference>
<dbReference type="InterPro" id="IPR013783">
    <property type="entry name" value="Ig-like_fold"/>
</dbReference>
<evidence type="ECO:0000256" key="14">
    <source>
        <dbReference type="ARBA" id="ARBA00040566"/>
    </source>
</evidence>
<reference evidence="18 19" key="1">
    <citation type="submission" date="2018-10" db="EMBL/GenBank/DDBJ databases">
        <title>Improved assembly of the deer mouse Peromyscus maniculatus genome.</title>
        <authorList>
            <person name="Lassance J.-M."/>
            <person name="Hoekstra H.E."/>
        </authorList>
    </citation>
    <scope>NUCLEOTIDE SEQUENCE [LARGE SCALE GENOMIC DNA]</scope>
</reference>
<keyword evidence="5" id="KW-0677">Repeat</keyword>
<evidence type="ECO:0000256" key="8">
    <source>
        <dbReference type="ARBA" id="ARBA00023136"/>
    </source>
</evidence>
<feature type="chain" id="PRO_5034893961" description="Intercellular adhesion molecule 1" evidence="16">
    <location>
        <begin position="22"/>
        <end position="548"/>
    </location>
</feature>
<keyword evidence="6" id="KW-0130">Cell adhesion</keyword>
<keyword evidence="3 15" id="KW-0812">Transmembrane</keyword>
<keyword evidence="9" id="KW-1015">Disulfide bond</keyword>
<evidence type="ECO:0000259" key="17">
    <source>
        <dbReference type="SMART" id="SM00409"/>
    </source>
</evidence>
<dbReference type="Pfam" id="PF21146">
    <property type="entry name" value="ICAM1_3_5_D2"/>
    <property type="match status" value="1"/>
</dbReference>
<accession>A0A8C8VSY6</accession>
<dbReference type="PROSITE" id="PS51257">
    <property type="entry name" value="PROKAR_LIPOPROTEIN"/>
    <property type="match status" value="1"/>
</dbReference>
<dbReference type="InterPro" id="IPR047012">
    <property type="entry name" value="ICAM_VCAM"/>
</dbReference>
<dbReference type="SUPFAM" id="SSF48726">
    <property type="entry name" value="Immunoglobulin"/>
    <property type="match status" value="5"/>
</dbReference>
<dbReference type="FunFam" id="2.60.40.10:FF:000641">
    <property type="entry name" value="Intercellular adhesion molecule 1"/>
    <property type="match status" value="1"/>
</dbReference>
<protein>
    <recommendedName>
        <fullName evidence="14">Intercellular adhesion molecule 1</fullName>
    </recommendedName>
</protein>
<dbReference type="GO" id="GO:1901701">
    <property type="term" value="P:cellular response to oxygen-containing compound"/>
    <property type="evidence" value="ECO:0007669"/>
    <property type="project" value="UniProtKB-ARBA"/>
</dbReference>
<sequence length="548" mass="60232">MKMLLLGIWILLALMSCPGTTEELFEVSVWPPRALVEFGQSLTVNCSTTCPDPGPSGVETSFKKSQLGKGPQWKEFLLEGVTENSVLQCFFSCAGVQKDTTLPITIYQPPEQVILDLQPEWVAMEEAFTVTCHVPSVAPLQNLILTLLQDDQELYRKDFTSLSGPSQSAEVTVNVRAQRESDRSNFSCHAELDLSPQGGGLFHGRSATKELRIFEFSQSPQIGVSSLLEVGVAETMNCEVARVFPAQEAVFRMFFEGQELSPFSSWKGDAAWASATVQAMETGDQELTCLVSLGPVEQKVRTPVHVYSFPPPVLEVEDAYPLAGTDVNVTCSGHALTSPSPTLRLWGASNLSAPGEPAWLQFTAREEDDGRNLSCEATLEVQGQRLLKTTEIQLHVLYKPRLEESGCPGNQIWVEGMDQMLACIPEGNPAPALVCIWNGMIIDLDVPQKATQNRTGTYCCTATNQLGSVSKDIAVVVQGLREGIDPSTIFVIIICALGKAVIPIALYLNYQPCKRNRRKRASRQRELSRDEESQFADIKAEECNSHHC</sequence>
<dbReference type="InterPro" id="IPR003987">
    <property type="entry name" value="ICAM_VCAM_N"/>
</dbReference>
<organism evidence="18 19">
    <name type="scientific">Peromyscus maniculatus bairdii</name>
    <name type="common">Prairie deer mouse</name>
    <dbReference type="NCBI Taxonomy" id="230844"/>
    <lineage>
        <taxon>Eukaryota</taxon>
        <taxon>Metazoa</taxon>
        <taxon>Chordata</taxon>
        <taxon>Craniata</taxon>
        <taxon>Vertebrata</taxon>
        <taxon>Euteleostomi</taxon>
        <taxon>Mammalia</taxon>
        <taxon>Eutheria</taxon>
        <taxon>Euarchontoglires</taxon>
        <taxon>Glires</taxon>
        <taxon>Rodentia</taxon>
        <taxon>Myomorpha</taxon>
        <taxon>Muroidea</taxon>
        <taxon>Cricetidae</taxon>
        <taxon>Neotominae</taxon>
        <taxon>Peromyscus</taxon>
    </lineage>
</organism>
<feature type="signal peptide" evidence="16">
    <location>
        <begin position="1"/>
        <end position="21"/>
    </location>
</feature>
<feature type="domain" description="Immunoglobulin" evidence="17">
    <location>
        <begin position="31"/>
        <end position="107"/>
    </location>
</feature>
<dbReference type="InterPro" id="IPR036179">
    <property type="entry name" value="Ig-like_dom_sf"/>
</dbReference>
<keyword evidence="7 15" id="KW-1133">Transmembrane helix</keyword>
<dbReference type="FunFam" id="2.60.40.10:FF:000648">
    <property type="entry name" value="Intercellular adhesion molecule 1"/>
    <property type="match status" value="1"/>
</dbReference>
<evidence type="ECO:0000256" key="9">
    <source>
        <dbReference type="ARBA" id="ARBA00023157"/>
    </source>
</evidence>
<evidence type="ECO:0000256" key="1">
    <source>
        <dbReference type="ARBA" id="ARBA00004479"/>
    </source>
</evidence>
<proteinExistence type="inferred from homology"/>
<comment type="subunit">
    <text evidence="13">Homodimer. Interacts with MUC1 and promotes cell aggregation in epithelial cells. Interacts with ARHGEF26/SGEF. Interacts (on T cell side) with CD81, CD247 and CD9 at immunological synapses between antigen-presenting cells and T cells.</text>
</comment>
<comment type="function">
    <text evidence="12">ICAM proteins are ligands for the leukocyte adhesion protein LFA-1 (integrin alpha-L/beta-2). During leukocyte trans-endothelial migration, ICAM1 engagement promotes the assembly of endothelial apical cups through ARHGEF26/SGEF and RHOG activation.</text>
</comment>
<evidence type="ECO:0000256" key="7">
    <source>
        <dbReference type="ARBA" id="ARBA00022989"/>
    </source>
</evidence>
<dbReference type="FunFam" id="2.60.40.10:FF:000459">
    <property type="entry name" value="Intercellular adhesion molecule 1"/>
    <property type="match status" value="1"/>
</dbReference>
<reference evidence="18" key="2">
    <citation type="submission" date="2025-08" db="UniProtKB">
        <authorList>
            <consortium name="Ensembl"/>
        </authorList>
    </citation>
    <scope>IDENTIFICATION</scope>
</reference>